<accession>A0A165I332</accession>
<gene>
    <name evidence="2" type="ORF">EXIGLDRAFT_768655</name>
</gene>
<dbReference type="InParanoid" id="A0A165I332"/>
<evidence type="ECO:0000313" key="3">
    <source>
        <dbReference type="Proteomes" id="UP000077266"/>
    </source>
</evidence>
<reference evidence="2 3" key="1">
    <citation type="journal article" date="2016" name="Mol. Biol. Evol.">
        <title>Comparative Genomics of Early-Diverging Mushroom-Forming Fungi Provides Insights into the Origins of Lignocellulose Decay Capabilities.</title>
        <authorList>
            <person name="Nagy L.G."/>
            <person name="Riley R."/>
            <person name="Tritt A."/>
            <person name="Adam C."/>
            <person name="Daum C."/>
            <person name="Floudas D."/>
            <person name="Sun H."/>
            <person name="Yadav J.S."/>
            <person name="Pangilinan J."/>
            <person name="Larsson K.H."/>
            <person name="Matsuura K."/>
            <person name="Barry K."/>
            <person name="Labutti K."/>
            <person name="Kuo R."/>
            <person name="Ohm R.A."/>
            <person name="Bhattacharya S.S."/>
            <person name="Shirouzu T."/>
            <person name="Yoshinaga Y."/>
            <person name="Martin F.M."/>
            <person name="Grigoriev I.V."/>
            <person name="Hibbett D.S."/>
        </authorList>
    </citation>
    <scope>NUCLEOTIDE SEQUENCE [LARGE SCALE GENOMIC DNA]</scope>
    <source>
        <strain evidence="2 3">HHB12029</strain>
    </source>
</reference>
<protein>
    <submittedName>
        <fullName evidence="2">Uncharacterized protein</fullName>
    </submittedName>
</protein>
<dbReference type="AlphaFoldDB" id="A0A165I332"/>
<dbReference type="Proteomes" id="UP000077266">
    <property type="component" value="Unassembled WGS sequence"/>
</dbReference>
<sequence length="288" mass="31776">MPTIEAPVVSDWPVPPAGSETYGQFVIVSFDPVASVAVFEDNESTAVASTLPRVKHLALVTSVRASLSAYLDAYSIVSQMGRPSPMNDDGRNLLTLEFQLLGLGLHSDEDATGRTSIPVAPQTSHPLNRPSIVPSIPLPWPGFYLYTQFKVASLVSRVHYEPEQPYPYITLDQRRDIFVQSLKDERESVLPQQPAAPLDFGNHSEYDSVEGSMSAESSEESSRGHDDDNPELTALYNKTEDVDPYVEIWTDLSSVAHPSVFGKPMDILPQLDWLKEYVPSESDLGVLD</sequence>
<organism evidence="2 3">
    <name type="scientific">Exidia glandulosa HHB12029</name>
    <dbReference type="NCBI Taxonomy" id="1314781"/>
    <lineage>
        <taxon>Eukaryota</taxon>
        <taxon>Fungi</taxon>
        <taxon>Dikarya</taxon>
        <taxon>Basidiomycota</taxon>
        <taxon>Agaricomycotina</taxon>
        <taxon>Agaricomycetes</taxon>
        <taxon>Auriculariales</taxon>
        <taxon>Exidiaceae</taxon>
        <taxon>Exidia</taxon>
    </lineage>
</organism>
<evidence type="ECO:0000313" key="2">
    <source>
        <dbReference type="EMBL" id="KZV92825.1"/>
    </source>
</evidence>
<dbReference type="OrthoDB" id="2930792at2759"/>
<name>A0A165I332_EXIGL</name>
<evidence type="ECO:0000256" key="1">
    <source>
        <dbReference type="SAM" id="MobiDB-lite"/>
    </source>
</evidence>
<proteinExistence type="predicted"/>
<feature type="region of interest" description="Disordered" evidence="1">
    <location>
        <begin position="186"/>
        <end position="232"/>
    </location>
</feature>
<keyword evidence="3" id="KW-1185">Reference proteome</keyword>
<dbReference type="EMBL" id="KV426001">
    <property type="protein sequence ID" value="KZV92825.1"/>
    <property type="molecule type" value="Genomic_DNA"/>
</dbReference>